<evidence type="ECO:0000313" key="3">
    <source>
        <dbReference type="Proteomes" id="UP000028990"/>
    </source>
</evidence>
<organism evidence="2 3">
    <name type="scientific">Fukomys damarensis</name>
    <name type="common">Damaraland mole rat</name>
    <name type="synonym">Cryptomys damarensis</name>
    <dbReference type="NCBI Taxonomy" id="885580"/>
    <lineage>
        <taxon>Eukaryota</taxon>
        <taxon>Metazoa</taxon>
        <taxon>Chordata</taxon>
        <taxon>Craniata</taxon>
        <taxon>Vertebrata</taxon>
        <taxon>Euteleostomi</taxon>
        <taxon>Mammalia</taxon>
        <taxon>Eutheria</taxon>
        <taxon>Euarchontoglires</taxon>
        <taxon>Glires</taxon>
        <taxon>Rodentia</taxon>
        <taxon>Hystricomorpha</taxon>
        <taxon>Bathyergidae</taxon>
        <taxon>Fukomys</taxon>
    </lineage>
</organism>
<protein>
    <submittedName>
        <fullName evidence="2">Uncharacterized protein</fullName>
    </submittedName>
</protein>
<feature type="compositionally biased region" description="Polar residues" evidence="1">
    <location>
        <begin position="168"/>
        <end position="184"/>
    </location>
</feature>
<accession>A0A091DKE3</accession>
<reference evidence="2 3" key="1">
    <citation type="submission" date="2013-11" db="EMBL/GenBank/DDBJ databases">
        <title>The Damaraland mole rat (Fukomys damarensis) genome and evolution of African mole rats.</title>
        <authorList>
            <person name="Gladyshev V.N."/>
            <person name="Fang X."/>
        </authorList>
    </citation>
    <scope>NUCLEOTIDE SEQUENCE [LARGE SCALE GENOMIC DNA]</scope>
    <source>
        <tissue evidence="2">Liver</tissue>
    </source>
</reference>
<sequence>MRNGPATLLAVWAIGKEYIITGRLKKEPEATLNNQIQRGTAHGKIHLSLFLPCPFILWCFTASVYLSNRTSLLCSQWSLLCIFPRIAYQEAASYPRGLCKIQCDTKGGVTEEAETGGRDERRHLASRARKPEAALGLQEVILMNPSVSSPIVLSKDTSEPAREAVMASSPSSAKRSNGTSSIHNKNFKETVTNAFTRPNRGCNSVQEEQIQVHAYFMASGKKKKISFSKRLTSWLCPTSSERRPELTTCGQRPFTESHLPQHSPPGCCLSGLHLHKPGPTLQPASATEL</sequence>
<evidence type="ECO:0000313" key="2">
    <source>
        <dbReference type="EMBL" id="KFO32594.1"/>
    </source>
</evidence>
<name>A0A091DKE3_FUKDA</name>
<feature type="region of interest" description="Disordered" evidence="1">
    <location>
        <begin position="165"/>
        <end position="184"/>
    </location>
</feature>
<dbReference type="EMBL" id="KN122153">
    <property type="protein sequence ID" value="KFO32594.1"/>
    <property type="molecule type" value="Genomic_DNA"/>
</dbReference>
<dbReference type="Proteomes" id="UP000028990">
    <property type="component" value="Unassembled WGS sequence"/>
</dbReference>
<keyword evidence="3" id="KW-1185">Reference proteome</keyword>
<dbReference type="AlphaFoldDB" id="A0A091DKE3"/>
<gene>
    <name evidence="2" type="ORF">H920_06005</name>
</gene>
<evidence type="ECO:0000256" key="1">
    <source>
        <dbReference type="SAM" id="MobiDB-lite"/>
    </source>
</evidence>
<proteinExistence type="predicted"/>